<sequence length="793" mass="91077">MDKKKQTKMQLFFKNMSNSTEAPSSSSVEKIKEENILEVDHNNKTIVNHIPEMVDIVGDPLDPINRMPPNRYERYDRIKKGPFQPVITFPRRQIGVSNRSFHALWYKDFNWLEYSSALDAAFCFACRCFSMDITSHRGHSDPAFISTGFRGWNMATKKFKLHQMSAIHISSVQTLSAYLKDIPIDVQLEKKRIECLSKQEEKRINNRIIMKKLIDIIITIAKGGRALRGHNENSKSLEKGLFLEIVELISRYDPVMKDHLENAPKNSTYISPDIQNDIMKSIQNVMLRSIISSIKCKPVSIIADETTDLGHNEQLSLVIRYFDEETYMPVERFIGLHRVEKVDSQSIFDELSKMLSSLTIEWNDITSVCFDGAATMSGSIGGVQKKFKEMNSSIMYVHCYAHCLNLVLVDACTSSKENRIVFEFFGVVQLTYTFIEGSAVRHAILENISKQINVTLRTMKSLSTTRWACRAEAVSAIKHNYLALIKALENITYSTKQTDVNAKGRGLLYQLKNFNFILGLYMMDPILTMINKVSKYLQSENCDLLSAMNYIKSLRSAINDMRSECNFKCIYDLTISMCTNLDVTIPKPKKRKIAQRIDSGGSNQFFPDTNEQELRLGSFYPMLDIIMNGLDERFNQDTINIISSIDKLLNLDITNTDLNILSNHFKCNYDELVSEIRILKKDDTTPKKLTKSSTSILHLWLQWLNMFNRNVLFNNFSIVLKKFSVIPVTSCKCERSFSKLTQVKSKLRTSMVQERLNSLMLIAIEQEIAVNIDVDAVIDDFKNKVDYKRRLTL</sequence>
<dbReference type="Pfam" id="PF05699">
    <property type="entry name" value="Dimer_Tnp_hAT"/>
    <property type="match status" value="1"/>
</dbReference>
<dbReference type="InterPro" id="IPR012337">
    <property type="entry name" value="RNaseH-like_sf"/>
</dbReference>
<dbReference type="SUPFAM" id="SSF53098">
    <property type="entry name" value="Ribonuclease H-like"/>
    <property type="match status" value="1"/>
</dbReference>
<dbReference type="InterPro" id="IPR025398">
    <property type="entry name" value="DUF4371"/>
</dbReference>
<accession>A0A2S2PK68</accession>
<dbReference type="PANTHER" id="PTHR45749">
    <property type="match status" value="1"/>
</dbReference>
<reference evidence="2" key="1">
    <citation type="submission" date="2018-04" db="EMBL/GenBank/DDBJ databases">
        <title>Transcriptome of Schizaphis graminum biotype I.</title>
        <authorList>
            <person name="Scully E.D."/>
            <person name="Geib S.M."/>
            <person name="Palmer N.A."/>
            <person name="Koch K."/>
            <person name="Bradshaw J."/>
            <person name="Heng-Moss T."/>
            <person name="Sarath G."/>
        </authorList>
    </citation>
    <scope>NUCLEOTIDE SEQUENCE</scope>
</reference>
<feature type="domain" description="TTF-type" evidence="1">
    <location>
        <begin position="97"/>
        <end position="184"/>
    </location>
</feature>
<organism evidence="2">
    <name type="scientific">Schizaphis graminum</name>
    <name type="common">Green bug aphid</name>
    <dbReference type="NCBI Taxonomy" id="13262"/>
    <lineage>
        <taxon>Eukaryota</taxon>
        <taxon>Metazoa</taxon>
        <taxon>Ecdysozoa</taxon>
        <taxon>Arthropoda</taxon>
        <taxon>Hexapoda</taxon>
        <taxon>Insecta</taxon>
        <taxon>Pterygota</taxon>
        <taxon>Neoptera</taxon>
        <taxon>Paraneoptera</taxon>
        <taxon>Hemiptera</taxon>
        <taxon>Sternorrhyncha</taxon>
        <taxon>Aphidomorpha</taxon>
        <taxon>Aphidoidea</taxon>
        <taxon>Aphididae</taxon>
        <taxon>Aphidini</taxon>
        <taxon>Schizaphis</taxon>
    </lineage>
</organism>
<dbReference type="InterPro" id="IPR008906">
    <property type="entry name" value="HATC_C_dom"/>
</dbReference>
<dbReference type="GO" id="GO:0046983">
    <property type="term" value="F:protein dimerization activity"/>
    <property type="evidence" value="ECO:0007669"/>
    <property type="project" value="InterPro"/>
</dbReference>
<evidence type="ECO:0000259" key="1">
    <source>
        <dbReference type="SMART" id="SM00597"/>
    </source>
</evidence>
<dbReference type="AlphaFoldDB" id="A0A2S2PK68"/>
<dbReference type="SMART" id="SM00597">
    <property type="entry name" value="ZnF_TTF"/>
    <property type="match status" value="1"/>
</dbReference>
<dbReference type="Pfam" id="PF14291">
    <property type="entry name" value="DUF4371"/>
    <property type="match status" value="1"/>
</dbReference>
<protein>
    <submittedName>
        <fullName evidence="2">Zinc finger MYM-type protein 1</fullName>
    </submittedName>
</protein>
<dbReference type="EMBL" id="GGMR01017233">
    <property type="protein sequence ID" value="MBY29852.1"/>
    <property type="molecule type" value="Transcribed_RNA"/>
</dbReference>
<dbReference type="PANTHER" id="PTHR45749:SF21">
    <property type="entry name" value="DUF4371 DOMAIN-CONTAINING PROTEIN"/>
    <property type="match status" value="1"/>
</dbReference>
<evidence type="ECO:0000313" key="2">
    <source>
        <dbReference type="EMBL" id="MBY29852.1"/>
    </source>
</evidence>
<dbReference type="InterPro" id="IPR006580">
    <property type="entry name" value="Znf_TTF"/>
</dbReference>
<gene>
    <name evidence="2" type="primary">ZMYM1_118</name>
    <name evidence="2" type="ORF">g.30594</name>
</gene>
<name>A0A2S2PK68_SCHGA</name>
<proteinExistence type="predicted"/>